<proteinExistence type="predicted"/>
<feature type="region of interest" description="Disordered" evidence="1">
    <location>
        <begin position="248"/>
        <end position="295"/>
    </location>
</feature>
<dbReference type="PANTHER" id="PTHR16469">
    <property type="entry name" value="UBIQUITIN-ASSOCIATED AND SH3 DOMAIN-CONTAINING BA-RELATED"/>
    <property type="match status" value="1"/>
</dbReference>
<comment type="caution">
    <text evidence="2">The sequence shown here is derived from an EMBL/GenBank/DDBJ whole genome shotgun (WGS) entry which is preliminary data.</text>
</comment>
<reference evidence="2 3" key="1">
    <citation type="submission" date="2024-01" db="EMBL/GenBank/DDBJ databases">
        <authorList>
            <person name="Allen C."/>
            <person name="Tagirdzhanova G."/>
        </authorList>
    </citation>
    <scope>NUCLEOTIDE SEQUENCE [LARGE SCALE GENOMIC DNA]</scope>
    <source>
        <strain evidence="2 3">CBS 573.63</strain>
    </source>
</reference>
<name>A0ABP0DNK7_9PEZI</name>
<protein>
    <submittedName>
        <fullName evidence="2">C6 zinc cluster transcription factor-like protein</fullName>
    </submittedName>
</protein>
<dbReference type="Gene3D" id="3.40.50.1240">
    <property type="entry name" value="Phosphoglycerate mutase-like"/>
    <property type="match status" value="1"/>
</dbReference>
<dbReference type="SUPFAM" id="SSF53254">
    <property type="entry name" value="Phosphoglycerate mutase-like"/>
    <property type="match status" value="1"/>
</dbReference>
<evidence type="ECO:0000313" key="2">
    <source>
        <dbReference type="EMBL" id="CAK7268645.1"/>
    </source>
</evidence>
<dbReference type="EMBL" id="CAWUOM010000048">
    <property type="protein sequence ID" value="CAK7268645.1"/>
    <property type="molecule type" value="Genomic_DNA"/>
</dbReference>
<dbReference type="SMART" id="SM00855">
    <property type="entry name" value="PGAM"/>
    <property type="match status" value="1"/>
</dbReference>
<dbReference type="PANTHER" id="PTHR16469:SF51">
    <property type="entry name" value="TRANSCRIPTION FACTOR TAU 55 KDA SUBUNIT"/>
    <property type="match status" value="1"/>
</dbReference>
<sequence>MSLEYIYITRHGVDKFRPNWTVDPATGVYTGLVPSPTGHFADPALTSHGVSQSQELAAHLVRRPTVPGPGDRPIPVPVERIYSSPYYRCLQTIQPFVQAVSKNDQPELDHGDHDRGHEQALPPWWAVRCDPGLVDWFGPAPFEQPKPASLTLLHDRFFPWIDLNYTHSGVVPRRHGESMAQLHARVAATLTHIIRQCDAEGVRAIVLCTHAASIIAMGRVLTGQLPEDVASKDFDTFTCGLSTFRRRHARSRSRPHQPFTAQRPRQCLDRSTPVASHQQRNAEKTGATPSDWTPGIFSGHVPPWDDPFQTLGGEAWIGGRGVEGGWDCEENSDCSFLSKGEERGCLDLSVTLLFASPSGDL</sequence>
<dbReference type="Pfam" id="PF00300">
    <property type="entry name" value="His_Phos_1"/>
    <property type="match status" value="1"/>
</dbReference>
<evidence type="ECO:0000313" key="3">
    <source>
        <dbReference type="Proteomes" id="UP001642501"/>
    </source>
</evidence>
<dbReference type="InterPro" id="IPR013078">
    <property type="entry name" value="His_Pase_superF_clade-1"/>
</dbReference>
<dbReference type="Proteomes" id="UP001642501">
    <property type="component" value="Unassembled WGS sequence"/>
</dbReference>
<accession>A0ABP0DNK7</accession>
<dbReference type="CDD" id="cd07067">
    <property type="entry name" value="HP_PGM_like"/>
    <property type="match status" value="1"/>
</dbReference>
<gene>
    <name evidence="2" type="primary">TFC7</name>
    <name evidence="2" type="ORF">SEPCBS57363_003198</name>
</gene>
<dbReference type="InterPro" id="IPR051710">
    <property type="entry name" value="Phosphatase_SH3-domain"/>
</dbReference>
<keyword evidence="3" id="KW-1185">Reference proteome</keyword>
<evidence type="ECO:0000256" key="1">
    <source>
        <dbReference type="SAM" id="MobiDB-lite"/>
    </source>
</evidence>
<dbReference type="InterPro" id="IPR029033">
    <property type="entry name" value="His_PPase_superfam"/>
</dbReference>
<organism evidence="2 3">
    <name type="scientific">Sporothrix epigloea</name>
    <dbReference type="NCBI Taxonomy" id="1892477"/>
    <lineage>
        <taxon>Eukaryota</taxon>
        <taxon>Fungi</taxon>
        <taxon>Dikarya</taxon>
        <taxon>Ascomycota</taxon>
        <taxon>Pezizomycotina</taxon>
        <taxon>Sordariomycetes</taxon>
        <taxon>Sordariomycetidae</taxon>
        <taxon>Ophiostomatales</taxon>
        <taxon>Ophiostomataceae</taxon>
        <taxon>Sporothrix</taxon>
    </lineage>
</organism>